<dbReference type="EMBL" id="SZPR01000043">
    <property type="protein sequence ID" value="TKS96015.1"/>
    <property type="molecule type" value="Genomic_DNA"/>
</dbReference>
<comment type="caution">
    <text evidence="2">The sequence shown here is derived from an EMBL/GenBank/DDBJ whole genome shotgun (WGS) entry which is preliminary data.</text>
</comment>
<name>A0A4U5W7A8_STRGB</name>
<dbReference type="InterPro" id="IPR041427">
    <property type="entry name" value="AbiJ-NTD3"/>
</dbReference>
<organism evidence="2 3">
    <name type="scientific">Streptomyces galbus</name>
    <dbReference type="NCBI Taxonomy" id="33898"/>
    <lineage>
        <taxon>Bacteria</taxon>
        <taxon>Bacillati</taxon>
        <taxon>Actinomycetota</taxon>
        <taxon>Actinomycetes</taxon>
        <taxon>Kitasatosporales</taxon>
        <taxon>Streptomycetaceae</taxon>
        <taxon>Streptomyces</taxon>
    </lineage>
</organism>
<sequence>MAEQMDLQRLRSLIEGVCITLYQRYGHEDLPALCERLGLPSPPPKDQATKHERLTASLGACPDDRLPHVAQAVLDSEPLIAPQQMELQDVVWLGGDYVEIPGRTRRELAKELDLSDHLKYPDRFLTLLGSLWDLGEDEFNVWGPHRGTLRSDIQRHVIRFPDDWSTEDLFEQLRAFEAPHPRFGRFLEGLASSEVLPDEQAQRRFVDLADRHLQPVGAQLRQEGETDGYPQFHLRKLGRGTARRPRNLIFATQGKPDIRFTSALDNDIEIAEQADKILVYNHPVGKNGLLWSDLLCWWQESRSIADTETASRTLYDRMQASLPRESAGQKNLFWLYHNLYKGQLPDVPALLPEIWVHWDPKTIRERGERAMQNLRMDFLMLLPGNRRVVLEVDGMQHYTRDGGAVPDSAKYAATMAGDRDLKFRGYEVFRFGHDELRDRERARHVLTDFFRTLLGRTPDSSP</sequence>
<dbReference type="AlphaFoldDB" id="A0A4U5W7A8"/>
<feature type="domain" description="AbiJ-NTD3" evidence="1">
    <location>
        <begin position="99"/>
        <end position="265"/>
    </location>
</feature>
<proteinExistence type="predicted"/>
<evidence type="ECO:0000313" key="2">
    <source>
        <dbReference type="EMBL" id="TKS96015.1"/>
    </source>
</evidence>
<dbReference type="RefSeq" id="WP_137304426.1">
    <property type="nucleotide sequence ID" value="NZ_BMVD01000019.1"/>
</dbReference>
<dbReference type="Proteomes" id="UP000308632">
    <property type="component" value="Unassembled WGS sequence"/>
</dbReference>
<gene>
    <name evidence="2" type="ORF">E4U92_34635</name>
</gene>
<dbReference type="Pfam" id="PF18860">
    <property type="entry name" value="AbiJ_NTD3"/>
    <property type="match status" value="1"/>
</dbReference>
<protein>
    <recommendedName>
        <fullName evidence="1">AbiJ-NTD3 domain-containing protein</fullName>
    </recommendedName>
</protein>
<evidence type="ECO:0000259" key="1">
    <source>
        <dbReference type="Pfam" id="PF18860"/>
    </source>
</evidence>
<reference evidence="2 3" key="1">
    <citation type="submission" date="2019-04" db="EMBL/GenBank/DDBJ databases">
        <title>Streptomyces lasaliensis sp.nov., an Actinomycete isolated from soil which produces the polyether antibiotic lasalocid.</title>
        <authorList>
            <person name="Erwin G."/>
            <person name="Haber C."/>
        </authorList>
    </citation>
    <scope>NUCLEOTIDE SEQUENCE [LARGE SCALE GENOMIC DNA]</scope>
    <source>
        <strain evidence="2 3">DSM 40089</strain>
    </source>
</reference>
<evidence type="ECO:0000313" key="3">
    <source>
        <dbReference type="Proteomes" id="UP000308632"/>
    </source>
</evidence>
<accession>A0A4U5W7A8</accession>